<dbReference type="EMBL" id="JAGILA010000002">
    <property type="protein sequence ID" value="MBP2234897.1"/>
    <property type="molecule type" value="Genomic_DNA"/>
</dbReference>
<dbReference type="InterPro" id="IPR011152">
    <property type="entry name" value="Pesterase_MJ0912"/>
</dbReference>
<evidence type="ECO:0000313" key="4">
    <source>
        <dbReference type="Proteomes" id="UP000730739"/>
    </source>
</evidence>
<protein>
    <submittedName>
        <fullName evidence="3">Phosphodiesterase</fullName>
    </submittedName>
</protein>
<dbReference type="Proteomes" id="UP000730739">
    <property type="component" value="Unassembled WGS sequence"/>
</dbReference>
<comment type="similarity">
    <text evidence="1">Belongs to the metallophosphoesterase superfamily. YfcE family.</text>
</comment>
<evidence type="ECO:0000259" key="2">
    <source>
        <dbReference type="Pfam" id="PF12850"/>
    </source>
</evidence>
<name>A0ABS4QW91_9HYPH</name>
<comment type="caution">
    <text evidence="3">The sequence shown here is derived from an EMBL/GenBank/DDBJ whole genome shotgun (WGS) entry which is preliminary data.</text>
</comment>
<dbReference type="RefSeq" id="WP_209601166.1">
    <property type="nucleotide sequence ID" value="NZ_JAGILA010000002.1"/>
</dbReference>
<dbReference type="InterPro" id="IPR029052">
    <property type="entry name" value="Metallo-depent_PP-like"/>
</dbReference>
<reference evidence="3 4" key="1">
    <citation type="submission" date="2021-03" db="EMBL/GenBank/DDBJ databases">
        <title>Genomic Encyclopedia of Type Strains, Phase IV (KMG-IV): sequencing the most valuable type-strain genomes for metagenomic binning, comparative biology and taxonomic classification.</title>
        <authorList>
            <person name="Goeker M."/>
        </authorList>
    </citation>
    <scope>NUCLEOTIDE SEQUENCE [LARGE SCALE GENOMIC DNA]</scope>
    <source>
        <strain evidence="3 4">DSM 13372</strain>
    </source>
</reference>
<dbReference type="PANTHER" id="PTHR42850">
    <property type="entry name" value="METALLOPHOSPHOESTERASE"/>
    <property type="match status" value="1"/>
</dbReference>
<proteinExistence type="inferred from homology"/>
<dbReference type="Pfam" id="PF12850">
    <property type="entry name" value="Metallophos_2"/>
    <property type="match status" value="1"/>
</dbReference>
<evidence type="ECO:0000313" key="3">
    <source>
        <dbReference type="EMBL" id="MBP2234897.1"/>
    </source>
</evidence>
<sequence>MKIAVISDIHGNDLALEAVLADIAALGIKEVVNLGDHLSGPLNAVRTADILMERDMPAIRGNHDRYLLTIDPAAMGPSDRAAYDQLEQHHLEWLATLPETLVYRDTLFLCHGTPADDETYWMEALTANGIVHMGKREVIECFAEGIAYPVILCGHTHIPRAVRLADGRLLVNPGSVGCPGYTDDHPVGHKVETGSPDARYAIVDRTANGWSVTFRCVPYDHMAMSRVAANRDRPDWACALATGLLD</sequence>
<evidence type="ECO:0000256" key="1">
    <source>
        <dbReference type="ARBA" id="ARBA00008950"/>
    </source>
</evidence>
<accession>A0ABS4QW91</accession>
<gene>
    <name evidence="3" type="ORF">J2Z31_001389</name>
</gene>
<dbReference type="SUPFAM" id="SSF56300">
    <property type="entry name" value="Metallo-dependent phosphatases"/>
    <property type="match status" value="1"/>
</dbReference>
<keyword evidence="4" id="KW-1185">Reference proteome</keyword>
<dbReference type="Gene3D" id="3.60.21.10">
    <property type="match status" value="1"/>
</dbReference>
<feature type="domain" description="Calcineurin-like phosphoesterase" evidence="2">
    <location>
        <begin position="1"/>
        <end position="180"/>
    </location>
</feature>
<dbReference type="PIRSF" id="PIRSF000883">
    <property type="entry name" value="Pesterase_MJ0912"/>
    <property type="match status" value="1"/>
</dbReference>
<organism evidence="3 4">
    <name type="scientific">Sinorhizobium kostiense</name>
    <dbReference type="NCBI Taxonomy" id="76747"/>
    <lineage>
        <taxon>Bacteria</taxon>
        <taxon>Pseudomonadati</taxon>
        <taxon>Pseudomonadota</taxon>
        <taxon>Alphaproteobacteria</taxon>
        <taxon>Hyphomicrobiales</taxon>
        <taxon>Rhizobiaceae</taxon>
        <taxon>Sinorhizobium/Ensifer group</taxon>
        <taxon>Sinorhizobium</taxon>
    </lineage>
</organism>
<dbReference type="InterPro" id="IPR050126">
    <property type="entry name" value="Ap4A_hydrolase"/>
</dbReference>
<dbReference type="InterPro" id="IPR024654">
    <property type="entry name" value="Calcineurin-like_PHP_lpxH"/>
</dbReference>
<dbReference type="PANTHER" id="PTHR42850:SF2">
    <property type="entry name" value="BLL5683 PROTEIN"/>
    <property type="match status" value="1"/>
</dbReference>